<dbReference type="Gene3D" id="3.40.50.720">
    <property type="entry name" value="NAD(P)-binding Rossmann-like Domain"/>
    <property type="match status" value="1"/>
</dbReference>
<name>A0A2X0VD81_9GAMM</name>
<dbReference type="Proteomes" id="UP000250086">
    <property type="component" value="Unassembled WGS sequence"/>
</dbReference>
<reference evidence="4 5" key="1">
    <citation type="submission" date="2018-06" db="EMBL/GenBank/DDBJ databases">
        <authorList>
            <consortium name="Pathogen Informatics"/>
            <person name="Doyle S."/>
        </authorList>
    </citation>
    <scope>NUCLEOTIDE SEQUENCE [LARGE SCALE GENOMIC DNA]</scope>
    <source>
        <strain evidence="4 5">NCTC13093</strain>
    </source>
</reference>
<dbReference type="AlphaFoldDB" id="A0A2X0VD81"/>
<dbReference type="Pfam" id="PF01370">
    <property type="entry name" value="Epimerase"/>
    <property type="match status" value="1"/>
</dbReference>
<gene>
    <name evidence="4" type="ORF">NCTC13093_02289</name>
</gene>
<accession>A0A2X0VD81</accession>
<dbReference type="CDD" id="cd08946">
    <property type="entry name" value="SDR_e"/>
    <property type="match status" value="1"/>
</dbReference>
<proteinExistence type="inferred from homology"/>
<evidence type="ECO:0000256" key="2">
    <source>
        <dbReference type="ARBA" id="ARBA00007637"/>
    </source>
</evidence>
<evidence type="ECO:0000256" key="1">
    <source>
        <dbReference type="ARBA" id="ARBA00005125"/>
    </source>
</evidence>
<comment type="pathway">
    <text evidence="1">Bacterial outer membrane biogenesis; LPS O-antigen biosynthesis.</text>
</comment>
<dbReference type="SUPFAM" id="SSF51735">
    <property type="entry name" value="NAD(P)-binding Rossmann-fold domains"/>
    <property type="match status" value="1"/>
</dbReference>
<evidence type="ECO:0000313" key="5">
    <source>
        <dbReference type="Proteomes" id="UP000250086"/>
    </source>
</evidence>
<protein>
    <submittedName>
        <fullName evidence="4">dTDP-glucose 4,6-dehydratase</fullName>
    </submittedName>
</protein>
<keyword evidence="5" id="KW-1185">Reference proteome</keyword>
<comment type="similarity">
    <text evidence="2">Belongs to the NAD(P)-dependent epimerase/dehydratase family.</text>
</comment>
<sequence>MIKTALITGAKGFVGSALCQSLQNDYQIINASHSDCLDLNSLRDCLDANINSHEIDVVYILGWSGVAVQSQRNSIDIQFTNVQSVVNLLNALRAYTVRKIVFVGSVSELEFIFSFGKKEKLPLITCYGASKIYADTLTRYYCQERNISYSSGFISSIYGPGEISDKFICSSIRKLLNNEHLSFSSGNQLYDFVYIDDAILDLITLKEDEFNGQYIIGSGKYIPLKSFIHQMCAVFNKDTDEFRTFGSTGGESLDLSKLPYKLEFISNVANLKRTEFVEGIRKTADFLISQGVINNG</sequence>
<organism evidence="4 5">
    <name type="scientific">Anaerobiospirillum thomasii</name>
    <dbReference type="NCBI Taxonomy" id="179995"/>
    <lineage>
        <taxon>Bacteria</taxon>
        <taxon>Pseudomonadati</taxon>
        <taxon>Pseudomonadota</taxon>
        <taxon>Gammaproteobacteria</taxon>
        <taxon>Aeromonadales</taxon>
        <taxon>Succinivibrionaceae</taxon>
        <taxon>Anaerobiospirillum</taxon>
    </lineage>
</organism>
<dbReference type="EMBL" id="UAPV01000001">
    <property type="protein sequence ID" value="SPT70865.1"/>
    <property type="molecule type" value="Genomic_DNA"/>
</dbReference>
<dbReference type="RefSeq" id="WP_113744882.1">
    <property type="nucleotide sequence ID" value="NZ_UAPV01000001.1"/>
</dbReference>
<dbReference type="InterPro" id="IPR001509">
    <property type="entry name" value="Epimerase_deHydtase"/>
</dbReference>
<evidence type="ECO:0000259" key="3">
    <source>
        <dbReference type="Pfam" id="PF01370"/>
    </source>
</evidence>
<feature type="domain" description="NAD-dependent epimerase/dehydratase" evidence="3">
    <location>
        <begin position="5"/>
        <end position="199"/>
    </location>
</feature>
<dbReference type="PANTHER" id="PTHR43000">
    <property type="entry name" value="DTDP-D-GLUCOSE 4,6-DEHYDRATASE-RELATED"/>
    <property type="match status" value="1"/>
</dbReference>
<evidence type="ECO:0000313" key="4">
    <source>
        <dbReference type="EMBL" id="SPT70865.1"/>
    </source>
</evidence>
<dbReference type="InterPro" id="IPR036291">
    <property type="entry name" value="NAD(P)-bd_dom_sf"/>
</dbReference>